<comment type="caution">
    <text evidence="1">The sequence shown here is derived from an EMBL/GenBank/DDBJ whole genome shotgun (WGS) entry which is preliminary data.</text>
</comment>
<reference evidence="1 2" key="1">
    <citation type="journal article" date="2021" name="Elife">
        <title>Chloroplast acquisition without the gene transfer in kleptoplastic sea slugs, Plakobranchus ocellatus.</title>
        <authorList>
            <person name="Maeda T."/>
            <person name="Takahashi S."/>
            <person name="Yoshida T."/>
            <person name="Shimamura S."/>
            <person name="Takaki Y."/>
            <person name="Nagai Y."/>
            <person name="Toyoda A."/>
            <person name="Suzuki Y."/>
            <person name="Arimoto A."/>
            <person name="Ishii H."/>
            <person name="Satoh N."/>
            <person name="Nishiyama T."/>
            <person name="Hasebe M."/>
            <person name="Maruyama T."/>
            <person name="Minagawa J."/>
            <person name="Obokata J."/>
            <person name="Shigenobu S."/>
        </authorList>
    </citation>
    <scope>NUCLEOTIDE SEQUENCE [LARGE SCALE GENOMIC DNA]</scope>
</reference>
<evidence type="ECO:0000313" key="2">
    <source>
        <dbReference type="Proteomes" id="UP000762676"/>
    </source>
</evidence>
<keyword evidence="1" id="KW-0378">Hydrolase</keyword>
<proteinExistence type="predicted"/>
<dbReference type="EMBL" id="BMAT01004105">
    <property type="protein sequence ID" value="GFR68300.1"/>
    <property type="molecule type" value="Genomic_DNA"/>
</dbReference>
<dbReference type="PANTHER" id="PTHR47027">
    <property type="entry name" value="REVERSE TRANSCRIPTASE DOMAIN-CONTAINING PROTEIN"/>
    <property type="match status" value="1"/>
</dbReference>
<dbReference type="GO" id="GO:0004519">
    <property type="term" value="F:endonuclease activity"/>
    <property type="evidence" value="ECO:0007669"/>
    <property type="project" value="UniProtKB-KW"/>
</dbReference>
<keyword evidence="1" id="KW-0540">Nuclease</keyword>
<name>A0AAV4F7J1_9GAST</name>
<gene>
    <name evidence="1" type="ORF">ElyMa_002018000</name>
</gene>
<dbReference type="PANTHER" id="PTHR47027:SF8">
    <property type="entry name" value="RIBONUCLEASE H"/>
    <property type="match status" value="1"/>
</dbReference>
<protein>
    <submittedName>
        <fullName evidence="1">Endonuclease-reverse transcriptase</fullName>
    </submittedName>
</protein>
<dbReference type="AlphaFoldDB" id="A0AAV4F7J1"/>
<dbReference type="Proteomes" id="UP000762676">
    <property type="component" value="Unassembled WGS sequence"/>
</dbReference>
<keyword evidence="2" id="KW-1185">Reference proteome</keyword>
<organism evidence="1 2">
    <name type="scientific">Elysia marginata</name>
    <dbReference type="NCBI Taxonomy" id="1093978"/>
    <lineage>
        <taxon>Eukaryota</taxon>
        <taxon>Metazoa</taxon>
        <taxon>Spiralia</taxon>
        <taxon>Lophotrochozoa</taxon>
        <taxon>Mollusca</taxon>
        <taxon>Gastropoda</taxon>
        <taxon>Heterobranchia</taxon>
        <taxon>Euthyneura</taxon>
        <taxon>Panpulmonata</taxon>
        <taxon>Sacoglossa</taxon>
        <taxon>Placobranchoidea</taxon>
        <taxon>Plakobranchidae</taxon>
        <taxon>Elysia</taxon>
    </lineage>
</organism>
<keyword evidence="1" id="KW-0255">Endonuclease</keyword>
<accession>A0AAV4F7J1</accession>
<evidence type="ECO:0000313" key="1">
    <source>
        <dbReference type="EMBL" id="GFR68300.1"/>
    </source>
</evidence>
<sequence>MYSGINRLMRNFTPRLSAIKDKDGKTLTENEEISNRWKEYCSEMYEANTNEEMKQVESNDEILEPPRSEVEWEIKQLPKGKSAGNDEIHAEMINASGEQGANIEADGKITPDIRKRLAIATSKLKSMMNIWKSQSTPLKMRILKSCIFPVATYGCETWTLTKKDVEKIDAFEMKCYRKILRIPWTARRPNQSTCILQELGMKERQLLKNIKQLKLKYFGHVVRHNNLEKLCLEGAVDRAGEAEADQEGDGLKTFLTGLAFL</sequence>